<organism evidence="1 2">
    <name type="scientific">Ktedonobacter robiniae</name>
    <dbReference type="NCBI Taxonomy" id="2778365"/>
    <lineage>
        <taxon>Bacteria</taxon>
        <taxon>Bacillati</taxon>
        <taxon>Chloroflexota</taxon>
        <taxon>Ktedonobacteria</taxon>
        <taxon>Ktedonobacterales</taxon>
        <taxon>Ktedonobacteraceae</taxon>
        <taxon>Ktedonobacter</taxon>
    </lineage>
</organism>
<dbReference type="Proteomes" id="UP000654345">
    <property type="component" value="Unassembled WGS sequence"/>
</dbReference>
<dbReference type="EMBL" id="BNJG01000002">
    <property type="protein sequence ID" value="GHO56360.1"/>
    <property type="molecule type" value="Genomic_DNA"/>
</dbReference>
<protein>
    <submittedName>
        <fullName evidence="1">Uncharacterized protein</fullName>
    </submittedName>
</protein>
<reference evidence="1 2" key="1">
    <citation type="journal article" date="2021" name="Int. J. Syst. Evol. Microbiol.">
        <title>Reticulibacter mediterranei gen. nov., sp. nov., within the new family Reticulibacteraceae fam. nov., and Ktedonospora formicarum gen. nov., sp. nov., Ktedonobacter robiniae sp. nov., Dictyobacter formicarum sp. nov. and Dictyobacter arantiisoli sp. nov., belonging to the class Ktedonobacteria.</title>
        <authorList>
            <person name="Yabe S."/>
            <person name="Zheng Y."/>
            <person name="Wang C.M."/>
            <person name="Sakai Y."/>
            <person name="Abe K."/>
            <person name="Yokota A."/>
            <person name="Donadio S."/>
            <person name="Cavaletti L."/>
            <person name="Monciardini P."/>
        </authorList>
    </citation>
    <scope>NUCLEOTIDE SEQUENCE [LARGE SCALE GENOMIC DNA]</scope>
    <source>
        <strain evidence="1 2">SOSP1-30</strain>
    </source>
</reference>
<evidence type="ECO:0000313" key="2">
    <source>
        <dbReference type="Proteomes" id="UP000654345"/>
    </source>
</evidence>
<sequence>MTGLTLPQNNEEVARRDVPMEIVAIPRADEFGSLREIALIFKNLMEIT</sequence>
<proteinExistence type="predicted"/>
<dbReference type="RefSeq" id="WP_236038659.1">
    <property type="nucleotide sequence ID" value="NZ_BNJG01000002.1"/>
</dbReference>
<name>A0ABQ3UVC1_9CHLR</name>
<comment type="caution">
    <text evidence="1">The sequence shown here is derived from an EMBL/GenBank/DDBJ whole genome shotgun (WGS) entry which is preliminary data.</text>
</comment>
<keyword evidence="2" id="KW-1185">Reference proteome</keyword>
<accession>A0ABQ3UVC1</accession>
<evidence type="ECO:0000313" key="1">
    <source>
        <dbReference type="EMBL" id="GHO56360.1"/>
    </source>
</evidence>
<gene>
    <name evidence="1" type="ORF">KSB_48350</name>
</gene>